<keyword evidence="2" id="KW-0472">Membrane</keyword>
<feature type="compositionally biased region" description="Low complexity" evidence="1">
    <location>
        <begin position="277"/>
        <end position="304"/>
    </location>
</feature>
<evidence type="ECO:0000313" key="4">
    <source>
        <dbReference type="Proteomes" id="UP001523369"/>
    </source>
</evidence>
<proteinExistence type="predicted"/>
<reference evidence="3 4" key="1">
    <citation type="submission" date="2022-06" db="EMBL/GenBank/DDBJ databases">
        <title>New Species of the Genus Actinoplanes, ActinopZanes ferrugineus.</title>
        <authorList>
            <person name="Ding P."/>
        </authorList>
    </citation>
    <scope>NUCLEOTIDE SEQUENCE [LARGE SCALE GENOMIC DNA]</scope>
    <source>
        <strain evidence="3 4">TRM88003</strain>
    </source>
</reference>
<keyword evidence="2" id="KW-1133">Transmembrane helix</keyword>
<dbReference type="InterPro" id="IPR023393">
    <property type="entry name" value="START-like_dom_sf"/>
</dbReference>
<feature type="region of interest" description="Disordered" evidence="1">
    <location>
        <begin position="235"/>
        <end position="325"/>
    </location>
</feature>
<name>A0ABT1DLW8_9ACTN</name>
<dbReference type="RefSeq" id="WP_253237957.1">
    <property type="nucleotide sequence ID" value="NZ_JAMYJR010000013.1"/>
</dbReference>
<dbReference type="Gene3D" id="3.30.530.20">
    <property type="match status" value="1"/>
</dbReference>
<feature type="compositionally biased region" description="Polar residues" evidence="1">
    <location>
        <begin position="305"/>
        <end position="318"/>
    </location>
</feature>
<dbReference type="PANTHER" id="PTHR38588">
    <property type="entry name" value="BLL0334 PROTEIN"/>
    <property type="match status" value="1"/>
</dbReference>
<feature type="transmembrane region" description="Helical" evidence="2">
    <location>
        <begin position="357"/>
        <end position="376"/>
    </location>
</feature>
<organism evidence="3 4">
    <name type="scientific">Paractinoplanes aksuensis</name>
    <dbReference type="NCBI Taxonomy" id="2939490"/>
    <lineage>
        <taxon>Bacteria</taxon>
        <taxon>Bacillati</taxon>
        <taxon>Actinomycetota</taxon>
        <taxon>Actinomycetes</taxon>
        <taxon>Micromonosporales</taxon>
        <taxon>Micromonosporaceae</taxon>
        <taxon>Paractinoplanes</taxon>
    </lineage>
</organism>
<keyword evidence="2" id="KW-0812">Transmembrane</keyword>
<evidence type="ECO:0000313" key="3">
    <source>
        <dbReference type="EMBL" id="MCO8271839.1"/>
    </source>
</evidence>
<dbReference type="InterPro" id="IPR010419">
    <property type="entry name" value="CO_DH_gsu"/>
</dbReference>
<protein>
    <submittedName>
        <fullName evidence="3">SRPBCC family protein</fullName>
    </submittedName>
</protein>
<evidence type="ECO:0000256" key="2">
    <source>
        <dbReference type="SAM" id="Phobius"/>
    </source>
</evidence>
<dbReference type="Pfam" id="PF06240">
    <property type="entry name" value="COXG"/>
    <property type="match status" value="1"/>
</dbReference>
<sequence length="378" mass="36947">MKITNEFTVHTPIERAWEALTDLPGIAPCLPGAQLTGVDGDVYQGKVKVKVGPVISDFAGTARFTEKDDEKYRAVIDAKGRDSRAGGNASALVTASLTPDGDSTLVSVDTDLKISGKLAQFGSGMIKEISNKLLAQFVANLEAKLATDQPAAAYLTAATAATAATASAPAAAPAAAASTAAAPASAASTAAAPSAAATDTVPATAAVVAPAGPAERPSADKPSPETLTANLIPAEPGAAEPATPAVAGSEPLAASTTTEPDGVTAPPATTTPPAPTTPAATTPAATTPTATTPAATTPAPTTTAVNGSLDSTASSVNGSPAPVAGSARAASPLAAADEEPEALDLLAVAGSSVYKRLIPAGVVVAVIIAVIVWLVGRR</sequence>
<comment type="caution">
    <text evidence="3">The sequence shown here is derived from an EMBL/GenBank/DDBJ whole genome shotgun (WGS) entry which is preliminary data.</text>
</comment>
<feature type="compositionally biased region" description="Low complexity" evidence="1">
    <location>
        <begin position="235"/>
        <end position="248"/>
    </location>
</feature>
<dbReference type="EMBL" id="JAMYJR010000013">
    <property type="protein sequence ID" value="MCO8271839.1"/>
    <property type="molecule type" value="Genomic_DNA"/>
</dbReference>
<dbReference type="PANTHER" id="PTHR38588:SF1">
    <property type="entry name" value="BLL0334 PROTEIN"/>
    <property type="match status" value="1"/>
</dbReference>
<dbReference type="CDD" id="cd07823">
    <property type="entry name" value="SRPBCC_5"/>
    <property type="match status" value="1"/>
</dbReference>
<feature type="region of interest" description="Disordered" evidence="1">
    <location>
        <begin position="210"/>
        <end position="229"/>
    </location>
</feature>
<evidence type="ECO:0000256" key="1">
    <source>
        <dbReference type="SAM" id="MobiDB-lite"/>
    </source>
</evidence>
<dbReference type="SUPFAM" id="SSF55961">
    <property type="entry name" value="Bet v1-like"/>
    <property type="match status" value="1"/>
</dbReference>
<dbReference type="Proteomes" id="UP001523369">
    <property type="component" value="Unassembled WGS sequence"/>
</dbReference>
<accession>A0ABT1DLW8</accession>
<keyword evidence="4" id="KW-1185">Reference proteome</keyword>
<gene>
    <name evidence="3" type="ORF">M1L60_14670</name>
</gene>